<evidence type="ECO:0000313" key="8">
    <source>
        <dbReference type="Proteomes" id="UP000014760"/>
    </source>
</evidence>
<dbReference type="HOGENOM" id="CLU_010194_9_0_1"/>
<accession>R7UH66</accession>
<sequence>MRKVAVVTGSNKGIGYAIVRGLCKQFAGDVILTARNEERGIDAVSSLEKEGLYPKFHQLDIEDQKSIDQLKDFLDQNYGGLDILVNNAGISFRDDITVPFKDQARVTLNINYTGTVAVLKTMMPILNSGARVVNMSSALGSVVFRESSAAMQKKICDCTCLDDVTDLMSNFVQAAKNNTHDKEGWPSSAYGVSKIGISALSSILQKTFDADNGHSDVVINACCPGFVVTDLTKQTGIKTIDEGADTPLYLALLPANVAEPKGQFVADRRVEDWKTYVYAHLDS</sequence>
<dbReference type="PROSITE" id="PS00061">
    <property type="entry name" value="ADH_SHORT"/>
    <property type="match status" value="1"/>
</dbReference>
<proteinExistence type="inferred from homology"/>
<dbReference type="EMBL" id="AMQN01001536">
    <property type="status" value="NOT_ANNOTATED_CDS"/>
    <property type="molecule type" value="Genomic_DNA"/>
</dbReference>
<evidence type="ECO:0000256" key="5">
    <source>
        <dbReference type="RuleBase" id="RU000363"/>
    </source>
</evidence>
<dbReference type="OrthoDB" id="7289984at2759"/>
<dbReference type="PANTHER" id="PTHR43963">
    <property type="entry name" value="CARBONYL REDUCTASE 1-RELATED"/>
    <property type="match status" value="1"/>
</dbReference>
<dbReference type="SUPFAM" id="SSF51735">
    <property type="entry name" value="NAD(P)-binding Rossmann-fold domains"/>
    <property type="match status" value="1"/>
</dbReference>
<evidence type="ECO:0000313" key="6">
    <source>
        <dbReference type="EMBL" id="ELU03148.1"/>
    </source>
</evidence>
<dbReference type="EMBL" id="KB303456">
    <property type="protein sequence ID" value="ELU03148.1"/>
    <property type="molecule type" value="Genomic_DNA"/>
</dbReference>
<reference evidence="6 8" key="2">
    <citation type="journal article" date="2013" name="Nature">
        <title>Insights into bilaterian evolution from three spiralian genomes.</title>
        <authorList>
            <person name="Simakov O."/>
            <person name="Marletaz F."/>
            <person name="Cho S.J."/>
            <person name="Edsinger-Gonzales E."/>
            <person name="Havlak P."/>
            <person name="Hellsten U."/>
            <person name="Kuo D.H."/>
            <person name="Larsson T."/>
            <person name="Lv J."/>
            <person name="Arendt D."/>
            <person name="Savage R."/>
            <person name="Osoegawa K."/>
            <person name="de Jong P."/>
            <person name="Grimwood J."/>
            <person name="Chapman J.A."/>
            <person name="Shapiro H."/>
            <person name="Aerts A."/>
            <person name="Otillar R.P."/>
            <person name="Terry A.Y."/>
            <person name="Boore J.L."/>
            <person name="Grigoriev I.V."/>
            <person name="Lindberg D.R."/>
            <person name="Seaver E.C."/>
            <person name="Weisblat D.A."/>
            <person name="Putnam N.H."/>
            <person name="Rokhsar D.S."/>
        </authorList>
    </citation>
    <scope>NUCLEOTIDE SEQUENCE</scope>
    <source>
        <strain evidence="6 8">I ESC-2004</strain>
    </source>
</reference>
<dbReference type="InterPro" id="IPR002347">
    <property type="entry name" value="SDR_fam"/>
</dbReference>
<evidence type="ECO:0000256" key="4">
    <source>
        <dbReference type="ARBA" id="ARBA00026118"/>
    </source>
</evidence>
<comment type="similarity">
    <text evidence="1 5">Belongs to the short-chain dehydrogenases/reductases (SDR) family.</text>
</comment>
<reference evidence="8" key="1">
    <citation type="submission" date="2012-12" db="EMBL/GenBank/DDBJ databases">
        <authorList>
            <person name="Hellsten U."/>
            <person name="Grimwood J."/>
            <person name="Chapman J.A."/>
            <person name="Shapiro H."/>
            <person name="Aerts A."/>
            <person name="Otillar R.P."/>
            <person name="Terry A.Y."/>
            <person name="Boore J.L."/>
            <person name="Simakov O."/>
            <person name="Marletaz F."/>
            <person name="Cho S.-J."/>
            <person name="Edsinger-Gonzales E."/>
            <person name="Havlak P."/>
            <person name="Kuo D.-H."/>
            <person name="Larsson T."/>
            <person name="Lv J."/>
            <person name="Arendt D."/>
            <person name="Savage R."/>
            <person name="Osoegawa K."/>
            <person name="de Jong P."/>
            <person name="Lindberg D.R."/>
            <person name="Seaver E.C."/>
            <person name="Weisblat D.A."/>
            <person name="Putnam N.H."/>
            <person name="Grigoriev I.V."/>
            <person name="Rokhsar D.S."/>
        </authorList>
    </citation>
    <scope>NUCLEOTIDE SEQUENCE</scope>
    <source>
        <strain evidence="8">I ESC-2004</strain>
    </source>
</reference>
<name>R7UH66_CAPTE</name>
<evidence type="ECO:0000256" key="2">
    <source>
        <dbReference type="ARBA" id="ARBA00022857"/>
    </source>
</evidence>
<dbReference type="PANTHER" id="PTHR43963:SF4">
    <property type="entry name" value="CARBONYL REDUCTASE (NADPH)"/>
    <property type="match status" value="1"/>
</dbReference>
<evidence type="ECO:0000256" key="3">
    <source>
        <dbReference type="ARBA" id="ARBA00023002"/>
    </source>
</evidence>
<dbReference type="Pfam" id="PF00106">
    <property type="entry name" value="adh_short"/>
    <property type="match status" value="1"/>
</dbReference>
<keyword evidence="3" id="KW-0560">Oxidoreductase</keyword>
<organism evidence="6">
    <name type="scientific">Capitella teleta</name>
    <name type="common">Polychaete worm</name>
    <dbReference type="NCBI Taxonomy" id="283909"/>
    <lineage>
        <taxon>Eukaryota</taxon>
        <taxon>Metazoa</taxon>
        <taxon>Spiralia</taxon>
        <taxon>Lophotrochozoa</taxon>
        <taxon>Annelida</taxon>
        <taxon>Polychaeta</taxon>
        <taxon>Sedentaria</taxon>
        <taxon>Scolecida</taxon>
        <taxon>Capitellidae</taxon>
        <taxon>Capitella</taxon>
    </lineage>
</organism>
<keyword evidence="8" id="KW-1185">Reference proteome</keyword>
<dbReference type="PRINTS" id="PR00080">
    <property type="entry name" value="SDRFAMILY"/>
</dbReference>
<dbReference type="OMA" id="FYFYMST"/>
<dbReference type="AlphaFoldDB" id="R7UH66"/>
<dbReference type="STRING" id="283909.R7UH66"/>
<dbReference type="CDD" id="cd05324">
    <property type="entry name" value="carb_red_PTCR-like_SDR_c"/>
    <property type="match status" value="1"/>
</dbReference>
<dbReference type="InterPro" id="IPR020904">
    <property type="entry name" value="Sc_DH/Rdtase_CS"/>
</dbReference>
<reference evidence="7" key="3">
    <citation type="submission" date="2015-06" db="UniProtKB">
        <authorList>
            <consortium name="EnsemblMetazoa"/>
        </authorList>
    </citation>
    <scope>IDENTIFICATION</scope>
</reference>
<dbReference type="GO" id="GO:0004090">
    <property type="term" value="F:carbonyl reductase (NADPH) activity"/>
    <property type="evidence" value="ECO:0007669"/>
    <property type="project" value="UniProtKB-EC"/>
</dbReference>
<dbReference type="PRINTS" id="PR00081">
    <property type="entry name" value="GDHRDH"/>
</dbReference>
<evidence type="ECO:0000313" key="7">
    <source>
        <dbReference type="EnsemblMetazoa" id="CapteP3426"/>
    </source>
</evidence>
<dbReference type="EnsemblMetazoa" id="CapteT3426">
    <property type="protein sequence ID" value="CapteP3426"/>
    <property type="gene ID" value="CapteG3426"/>
</dbReference>
<protein>
    <recommendedName>
        <fullName evidence="4">carbonyl reductase (NADPH)</fullName>
        <ecNumber evidence="4">1.1.1.184</ecNumber>
    </recommendedName>
</protein>
<evidence type="ECO:0000256" key="1">
    <source>
        <dbReference type="ARBA" id="ARBA00006484"/>
    </source>
</evidence>
<dbReference type="InterPro" id="IPR036291">
    <property type="entry name" value="NAD(P)-bd_dom_sf"/>
</dbReference>
<dbReference type="InterPro" id="IPR045313">
    <property type="entry name" value="CBR1-like"/>
</dbReference>
<keyword evidence="2" id="KW-0521">NADP</keyword>
<dbReference type="EC" id="1.1.1.184" evidence="4"/>
<dbReference type="Gene3D" id="3.40.50.720">
    <property type="entry name" value="NAD(P)-binding Rossmann-like Domain"/>
    <property type="match status" value="1"/>
</dbReference>
<dbReference type="Proteomes" id="UP000014760">
    <property type="component" value="Unassembled WGS sequence"/>
</dbReference>
<gene>
    <name evidence="6" type="ORF">CAPTEDRAFT_3426</name>
</gene>